<evidence type="ECO:0000313" key="3">
    <source>
        <dbReference type="Proteomes" id="UP000094172"/>
    </source>
</evidence>
<keyword evidence="1" id="KW-0472">Membrane</keyword>
<dbReference type="EMBL" id="LPWE01000012">
    <property type="protein sequence ID" value="ODR94687.1"/>
    <property type="molecule type" value="Genomic_DNA"/>
</dbReference>
<proteinExistence type="predicted"/>
<sequence length="184" mass="19684">MRSANKHLLQEAAQWLLVAAALFVGIYFFEDIKALVVASDGEMPSILTSRSEPDEKTDTGFSGVVRLKADRRGHFVFTGKVNGRPVTFMADTGASIVALTYEDARRAGLSPANLDFSARVSTANGIAKVAPVTLSRIRVGSITLRDVPAAVAEKGALDVNLLGMSFLGRLESFNLSGDELVLNQ</sequence>
<accession>A0A1E3VME2</accession>
<dbReference type="NCBIfam" id="TIGR02281">
    <property type="entry name" value="clan_AA_DTGA"/>
    <property type="match status" value="1"/>
</dbReference>
<dbReference type="CDD" id="cd05483">
    <property type="entry name" value="retropepsin_like_bacteria"/>
    <property type="match status" value="1"/>
</dbReference>
<dbReference type="InterPro" id="IPR001969">
    <property type="entry name" value="Aspartic_peptidase_AS"/>
</dbReference>
<dbReference type="Proteomes" id="UP000094172">
    <property type="component" value="Unassembled WGS sequence"/>
</dbReference>
<gene>
    <name evidence="2" type="ORF">AUC70_08745</name>
</gene>
<dbReference type="Pfam" id="PF13975">
    <property type="entry name" value="gag-asp_proteas"/>
    <property type="match status" value="1"/>
</dbReference>
<reference evidence="2 3" key="1">
    <citation type="journal article" date="2016" name="Environ. Microbiol.">
        <title>New Methyloceanibacter diversity from North Sea sediments includes methanotroph containing solely the soluble methane monooxygenase.</title>
        <authorList>
            <person name="Vekeman B."/>
            <person name="Kerckhof F.M."/>
            <person name="Cremers G."/>
            <person name="de Vos P."/>
            <person name="Vandamme P."/>
            <person name="Boon N."/>
            <person name="Op den Camp H.J."/>
            <person name="Heylen K."/>
        </authorList>
    </citation>
    <scope>NUCLEOTIDE SEQUENCE [LARGE SCALE GENOMIC DNA]</scope>
    <source>
        <strain evidence="2 3">R-67176</strain>
    </source>
</reference>
<dbReference type="InterPro" id="IPR021109">
    <property type="entry name" value="Peptidase_aspartic_dom_sf"/>
</dbReference>
<organism evidence="2 3">
    <name type="scientific">Methyloceanibacter stevinii</name>
    <dbReference type="NCBI Taxonomy" id="1774970"/>
    <lineage>
        <taxon>Bacteria</taxon>
        <taxon>Pseudomonadati</taxon>
        <taxon>Pseudomonadota</taxon>
        <taxon>Alphaproteobacteria</taxon>
        <taxon>Hyphomicrobiales</taxon>
        <taxon>Hyphomicrobiaceae</taxon>
        <taxon>Methyloceanibacter</taxon>
    </lineage>
</organism>
<dbReference type="STRING" id="1774970.AUC70_08745"/>
<dbReference type="GO" id="GO:0004190">
    <property type="term" value="F:aspartic-type endopeptidase activity"/>
    <property type="evidence" value="ECO:0007669"/>
    <property type="project" value="InterPro"/>
</dbReference>
<dbReference type="InterPro" id="IPR034122">
    <property type="entry name" value="Retropepsin-like_bacterial"/>
</dbReference>
<dbReference type="SUPFAM" id="SSF50630">
    <property type="entry name" value="Acid proteases"/>
    <property type="match status" value="1"/>
</dbReference>
<dbReference type="RefSeq" id="WP_069445043.1">
    <property type="nucleotide sequence ID" value="NZ_LPWE01000012.1"/>
</dbReference>
<dbReference type="InterPro" id="IPR011969">
    <property type="entry name" value="Clan_AA_Asp_peptidase_C"/>
</dbReference>
<keyword evidence="3" id="KW-1185">Reference proteome</keyword>
<keyword evidence="1" id="KW-0812">Transmembrane</keyword>
<feature type="transmembrane region" description="Helical" evidence="1">
    <location>
        <begin position="12"/>
        <end position="29"/>
    </location>
</feature>
<evidence type="ECO:0000256" key="1">
    <source>
        <dbReference type="SAM" id="Phobius"/>
    </source>
</evidence>
<evidence type="ECO:0008006" key="4">
    <source>
        <dbReference type="Google" id="ProtNLM"/>
    </source>
</evidence>
<dbReference type="GO" id="GO:0006508">
    <property type="term" value="P:proteolysis"/>
    <property type="evidence" value="ECO:0007669"/>
    <property type="project" value="InterPro"/>
</dbReference>
<evidence type="ECO:0000313" key="2">
    <source>
        <dbReference type="EMBL" id="ODR94687.1"/>
    </source>
</evidence>
<keyword evidence="1" id="KW-1133">Transmembrane helix</keyword>
<comment type="caution">
    <text evidence="2">The sequence shown here is derived from an EMBL/GenBank/DDBJ whole genome shotgun (WGS) entry which is preliminary data.</text>
</comment>
<dbReference type="PROSITE" id="PS00141">
    <property type="entry name" value="ASP_PROTEASE"/>
    <property type="match status" value="1"/>
</dbReference>
<dbReference type="Gene3D" id="2.40.70.10">
    <property type="entry name" value="Acid Proteases"/>
    <property type="match status" value="1"/>
</dbReference>
<protein>
    <recommendedName>
        <fullName evidence="4">Aspartyl protease</fullName>
    </recommendedName>
</protein>
<name>A0A1E3VME2_9HYPH</name>
<dbReference type="AlphaFoldDB" id="A0A1E3VME2"/>